<dbReference type="SMART" id="SM00744">
    <property type="entry name" value="RINGv"/>
    <property type="match status" value="1"/>
</dbReference>
<dbReference type="Gene3D" id="3.30.40.10">
    <property type="entry name" value="Zinc/RING finger domain, C3HC4 (zinc finger)"/>
    <property type="match status" value="1"/>
</dbReference>
<comment type="similarity">
    <text evidence="2 9">Belongs to the LTN1 family.</text>
</comment>
<dbReference type="GO" id="GO:1990112">
    <property type="term" value="C:RQC complex"/>
    <property type="evidence" value="ECO:0007669"/>
    <property type="project" value="UniProtKB-UniRule"/>
</dbReference>
<comment type="caution">
    <text evidence="12">The sequence shown here is derived from an EMBL/GenBank/DDBJ whole genome shotgun (WGS) entry which is preliminary data.</text>
</comment>
<comment type="function">
    <text evidence="9">E3 ubiquitin-protein ligase. Component of the ribosome quality control complex (RQC), a ribosome-associated complex that mediates ubiquitination and extraction of incompletely synthesized nascent chains for proteasomal degradation.</text>
</comment>
<dbReference type="EC" id="2.3.2.27" evidence="9"/>
<protein>
    <recommendedName>
        <fullName evidence="3 9">E3 ubiquitin-protein ligase listerin</fullName>
        <ecNumber evidence="9">2.3.2.27</ecNumber>
    </recommendedName>
    <alternativeName>
        <fullName evidence="7 9">RING-type E3 ubiquitin transferase listerin</fullName>
    </alternativeName>
</protein>
<dbReference type="GO" id="GO:0008270">
    <property type="term" value="F:zinc ion binding"/>
    <property type="evidence" value="ECO:0007669"/>
    <property type="project" value="UniProtKB-KW"/>
</dbReference>
<keyword evidence="9" id="KW-0833">Ubl conjugation pathway</keyword>
<dbReference type="GO" id="GO:0072344">
    <property type="term" value="P:rescue of stalled ribosome"/>
    <property type="evidence" value="ECO:0007669"/>
    <property type="project" value="UniProtKB-UniRule"/>
</dbReference>
<dbReference type="OrthoDB" id="6108at2759"/>
<evidence type="ECO:0000256" key="3">
    <source>
        <dbReference type="ARBA" id="ARBA00017157"/>
    </source>
</evidence>
<dbReference type="InterPro" id="IPR013083">
    <property type="entry name" value="Znf_RING/FYVE/PHD"/>
</dbReference>
<dbReference type="EMBL" id="CAJOBZ010000007">
    <property type="protein sequence ID" value="CAF4816598.1"/>
    <property type="molecule type" value="Genomic_DNA"/>
</dbReference>
<name>A0A821PYL0_9NEOP</name>
<dbReference type="GO" id="GO:0043023">
    <property type="term" value="F:ribosomal large subunit binding"/>
    <property type="evidence" value="ECO:0007669"/>
    <property type="project" value="TreeGrafter"/>
</dbReference>
<proteinExistence type="inferred from homology"/>
<dbReference type="GO" id="GO:0016567">
    <property type="term" value="P:protein ubiquitination"/>
    <property type="evidence" value="ECO:0007669"/>
    <property type="project" value="UniProtKB-UniPathway"/>
</dbReference>
<keyword evidence="6 9" id="KW-0862">Zinc</keyword>
<evidence type="ECO:0000256" key="9">
    <source>
        <dbReference type="RuleBase" id="RU367090"/>
    </source>
</evidence>
<accession>A0A821PYL0</accession>
<evidence type="ECO:0000259" key="11">
    <source>
        <dbReference type="PROSITE" id="PS50089"/>
    </source>
</evidence>
<sequence>MCGNAQPFELNSRREGESRFGWIDRPGRRPDDNPKVAIVIIRLTTVIVDSFATLELKSILNSKSERQIWITSVADFLRFLSIQRHDYVTETVSEAHRTWLQKIFASPDPAARPHLIKYSVGKMASLVKYWMRQSTETGDDECDKLIRCFWQNFGATVVAQIDAVSTSDDDVAALLNLHTIAFESLSAGDGRSEKALRFDDEPAPERRDAGPEDEVVAERFARGVTELLSVGCRAWLDCAESRELRAVFPPLVSALRRLGDERLFVEVARAKVGGGPYALYERLWRDWLRGETLRCRALVQLLFLTATHFTDRELELAYDSFDGMSPVVVEWIISSSLELRRRAAGEWLRGRLVAATLVSLSRRRRPDADRLVLDCIEPRDGEVRVSEEAVAGVVRALSEPPVRRRAAADVCRTLAGTERASVAIPLAELLFDCSLDTVVRDGDGGPAEGDELEESGEEGEGWRSLCGPRLAAHARRRLHALLVNTDENLDAARIERWVSLCPPLLAAGDLVETAKGLFAVDVERSTRTVDAFALRADFVSGRLFCPGGDERTRGLSEIVEREETEDWRDPESRDVVPFVRALVFRSGLLREMLRCRSVQAEAPTGEYIREAFAEVLHGAASLGSFCEGYVHAPFYESVKRCKERVDAAIDEAISLLREEDAKVLAESLTRRAFDAGYYWAFARVLYLDRTRTKGIEGGPGRARRRRGFRRGRLRPAFAGQDRDSQWLFPRDTGLSPVVFFERVQGGVRGRYLAAIRGWYLAQGFASDRAASERKELFVRKLASALASSGLEPLMDDYYKYCDKMFNDRDYWKVPWSVVSCEIAVLDLLREAVEADAWELDAATWDFANIALCSALASLAGTPSDLLPRSKVAAAGRAALGLFASVAGFVENVRAESERRRPSAHVASLPGEWRDIFAPAAHTDVLTLQARILERAVAPGRGRPSAGEAALTDAAAAALPFVRWELAPAARRDADLSLVRLTGTALEALSRDSSAPVHRLAYAALATLAKPLVLEDVAKLKSASERESDEEDVKVSLSLKPYLTALKRRAPDLLPADGCSDEEPPAEWWGGARGFLLTALAALRHADLAGRDLVHHYVECLGDSETIGDVLTVAGRALPAEARRASGPDGGALPPRVADYFTSDPPLAGPGLSADADERTTAGRVACRVVTCAARSAGAAVRAHWSASSPRSADALRRLVALAVAPSLIEEQLRRLKERAREDLEDVEVTVSRAGGQGEVRARARVEERWAEVTVTLSAAHPLEPPRVEAPPQRSPAASQLHWVRVYLAYQNGWLVTALRLWSEALRCRVDAAAQCYICYCRLHPTTARLPNVPCHTCNNRFHSACLRKWFKTSKKSNCPLCRTVF</sequence>
<evidence type="ECO:0000256" key="7">
    <source>
        <dbReference type="ARBA" id="ARBA00032366"/>
    </source>
</evidence>
<dbReference type="GO" id="GO:1990116">
    <property type="term" value="P:ribosome-associated ubiquitin-dependent protein catabolic process"/>
    <property type="evidence" value="ECO:0007669"/>
    <property type="project" value="UniProtKB-UniRule"/>
</dbReference>
<keyword evidence="5 8" id="KW-0863">Zinc-finger</keyword>
<dbReference type="SUPFAM" id="SSF57850">
    <property type="entry name" value="RING/U-box"/>
    <property type="match status" value="1"/>
</dbReference>
<dbReference type="InterPro" id="IPR039804">
    <property type="entry name" value="RING-CH-C4HC3_LTN1"/>
</dbReference>
<evidence type="ECO:0000256" key="6">
    <source>
        <dbReference type="ARBA" id="ARBA00022833"/>
    </source>
</evidence>
<evidence type="ECO:0000256" key="1">
    <source>
        <dbReference type="ARBA" id="ARBA00004514"/>
    </source>
</evidence>
<dbReference type="PANTHER" id="PTHR12389:SF0">
    <property type="entry name" value="E3 UBIQUITIN-PROTEIN LIGASE LISTERIN"/>
    <property type="match status" value="1"/>
</dbReference>
<dbReference type="GO" id="GO:0005829">
    <property type="term" value="C:cytosol"/>
    <property type="evidence" value="ECO:0007669"/>
    <property type="project" value="UniProtKB-SubCell"/>
</dbReference>
<dbReference type="InterPro" id="IPR039795">
    <property type="entry name" value="LTN1/Rkr1"/>
</dbReference>
<comment type="pathway">
    <text evidence="9">Protein modification; protein ubiquitination.</text>
</comment>
<comment type="subcellular location">
    <subcellularLocation>
        <location evidence="1">Cytoplasm</location>
        <location evidence="1">Cytosol</location>
    </subcellularLocation>
</comment>
<dbReference type="InterPro" id="IPR001841">
    <property type="entry name" value="Znf_RING"/>
</dbReference>
<keyword evidence="9" id="KW-0808">Transferase</keyword>
<feature type="domain" description="RING-type" evidence="11">
    <location>
        <begin position="1315"/>
        <end position="1362"/>
    </location>
</feature>
<dbReference type="PROSITE" id="PS50089">
    <property type="entry name" value="ZF_RING_2"/>
    <property type="match status" value="1"/>
</dbReference>
<reference evidence="12" key="1">
    <citation type="submission" date="2021-02" db="EMBL/GenBank/DDBJ databases">
        <authorList>
            <person name="Steward A R."/>
        </authorList>
    </citation>
    <scope>NUCLEOTIDE SEQUENCE</scope>
</reference>
<evidence type="ECO:0000256" key="10">
    <source>
        <dbReference type="SAM" id="MobiDB-lite"/>
    </source>
</evidence>
<evidence type="ECO:0000313" key="13">
    <source>
        <dbReference type="Proteomes" id="UP000663880"/>
    </source>
</evidence>
<dbReference type="PANTHER" id="PTHR12389">
    <property type="entry name" value="ZINC FINGER PROTEIN 294"/>
    <property type="match status" value="1"/>
</dbReference>
<comment type="catalytic activity">
    <reaction evidence="9">
        <text>S-ubiquitinyl-[E2 ubiquitin-conjugating enzyme]-L-cysteine + [acceptor protein]-L-lysine = [E2 ubiquitin-conjugating enzyme]-L-cysteine + N(6)-ubiquitinyl-[acceptor protein]-L-lysine.</text>
        <dbReference type="EC" id="2.3.2.27"/>
    </reaction>
</comment>
<keyword evidence="4 9" id="KW-0479">Metal-binding</keyword>
<keyword evidence="13" id="KW-1185">Reference proteome</keyword>
<dbReference type="GO" id="GO:0061630">
    <property type="term" value="F:ubiquitin protein ligase activity"/>
    <property type="evidence" value="ECO:0007669"/>
    <property type="project" value="UniProtKB-UniRule"/>
</dbReference>
<gene>
    <name evidence="12" type="ORF">PMACD_LOCUS4362</name>
</gene>
<evidence type="ECO:0000256" key="5">
    <source>
        <dbReference type="ARBA" id="ARBA00022771"/>
    </source>
</evidence>
<feature type="region of interest" description="Disordered" evidence="10">
    <location>
        <begin position="193"/>
        <end position="212"/>
    </location>
</feature>
<dbReference type="InterPro" id="IPR011016">
    <property type="entry name" value="Znf_RING-CH"/>
</dbReference>
<dbReference type="SMART" id="SM01197">
    <property type="entry name" value="FANCL_C"/>
    <property type="match status" value="1"/>
</dbReference>
<comment type="subunit">
    <text evidence="9">Component of the ribosome quality control complex (RQC).</text>
</comment>
<evidence type="ECO:0000256" key="8">
    <source>
        <dbReference type="PROSITE-ProRule" id="PRU00175"/>
    </source>
</evidence>
<organism evidence="12 13">
    <name type="scientific">Pieris macdunnoughi</name>
    <dbReference type="NCBI Taxonomy" id="345717"/>
    <lineage>
        <taxon>Eukaryota</taxon>
        <taxon>Metazoa</taxon>
        <taxon>Ecdysozoa</taxon>
        <taxon>Arthropoda</taxon>
        <taxon>Hexapoda</taxon>
        <taxon>Insecta</taxon>
        <taxon>Pterygota</taxon>
        <taxon>Neoptera</taxon>
        <taxon>Endopterygota</taxon>
        <taxon>Lepidoptera</taxon>
        <taxon>Glossata</taxon>
        <taxon>Ditrysia</taxon>
        <taxon>Papilionoidea</taxon>
        <taxon>Pieridae</taxon>
        <taxon>Pierinae</taxon>
        <taxon>Pieris</taxon>
    </lineage>
</organism>
<evidence type="ECO:0000256" key="4">
    <source>
        <dbReference type="ARBA" id="ARBA00022723"/>
    </source>
</evidence>
<evidence type="ECO:0000313" key="12">
    <source>
        <dbReference type="EMBL" id="CAF4816598.1"/>
    </source>
</evidence>
<dbReference type="Pfam" id="PF13639">
    <property type="entry name" value="zf-RING_2"/>
    <property type="match status" value="1"/>
</dbReference>
<evidence type="ECO:0000256" key="2">
    <source>
        <dbReference type="ARBA" id="ARBA00007997"/>
    </source>
</evidence>
<dbReference type="Proteomes" id="UP000663880">
    <property type="component" value="Unassembled WGS sequence"/>
</dbReference>
<dbReference type="CDD" id="cd16491">
    <property type="entry name" value="RING-CH-C4HC3_LTN1"/>
    <property type="match status" value="1"/>
</dbReference>
<dbReference type="UniPathway" id="UPA00143"/>